<name>A0ABD0QA64_CIRMR</name>
<reference evidence="1 2" key="1">
    <citation type="submission" date="2024-05" db="EMBL/GenBank/DDBJ databases">
        <title>Genome sequencing and assembly of Indian major carp, Cirrhinus mrigala (Hamilton, 1822).</title>
        <authorList>
            <person name="Mohindra V."/>
            <person name="Chowdhury L.M."/>
            <person name="Lal K."/>
            <person name="Jena J.K."/>
        </authorList>
    </citation>
    <scope>NUCLEOTIDE SEQUENCE [LARGE SCALE GENOMIC DNA]</scope>
    <source>
        <strain evidence="1">CM1030</strain>
        <tissue evidence="1">Blood</tissue>
    </source>
</reference>
<organism evidence="1 2">
    <name type="scientific">Cirrhinus mrigala</name>
    <name type="common">Mrigala</name>
    <dbReference type="NCBI Taxonomy" id="683832"/>
    <lineage>
        <taxon>Eukaryota</taxon>
        <taxon>Metazoa</taxon>
        <taxon>Chordata</taxon>
        <taxon>Craniata</taxon>
        <taxon>Vertebrata</taxon>
        <taxon>Euteleostomi</taxon>
        <taxon>Actinopterygii</taxon>
        <taxon>Neopterygii</taxon>
        <taxon>Teleostei</taxon>
        <taxon>Ostariophysi</taxon>
        <taxon>Cypriniformes</taxon>
        <taxon>Cyprinidae</taxon>
        <taxon>Labeoninae</taxon>
        <taxon>Labeonini</taxon>
        <taxon>Cirrhinus</taxon>
    </lineage>
</organism>
<feature type="non-terminal residue" evidence="1">
    <location>
        <position position="58"/>
    </location>
</feature>
<comment type="caution">
    <text evidence="1">The sequence shown here is derived from an EMBL/GenBank/DDBJ whole genome shotgun (WGS) entry which is preliminary data.</text>
</comment>
<accession>A0ABD0QA64</accession>
<dbReference type="EMBL" id="JAMKFB020000010">
    <property type="protein sequence ID" value="KAL0183074.1"/>
    <property type="molecule type" value="Genomic_DNA"/>
</dbReference>
<evidence type="ECO:0000313" key="2">
    <source>
        <dbReference type="Proteomes" id="UP001529510"/>
    </source>
</evidence>
<evidence type="ECO:0008006" key="3">
    <source>
        <dbReference type="Google" id="ProtNLM"/>
    </source>
</evidence>
<keyword evidence="2" id="KW-1185">Reference proteome</keyword>
<evidence type="ECO:0000313" key="1">
    <source>
        <dbReference type="EMBL" id="KAL0183074.1"/>
    </source>
</evidence>
<protein>
    <recommendedName>
        <fullName evidence="3">MHC class I antigen</fullName>
    </recommendedName>
</protein>
<proteinExistence type="predicted"/>
<feature type="non-terminal residue" evidence="1">
    <location>
        <position position="1"/>
    </location>
</feature>
<dbReference type="AlphaFoldDB" id="A0ABD0QA64"/>
<sequence>LWLSSGPVLGGHPHGRLLLHGFALVRSSHGHFHRPHRLSEDGKRVQRSWRAATVSWCA</sequence>
<dbReference type="Proteomes" id="UP001529510">
    <property type="component" value="Unassembled WGS sequence"/>
</dbReference>
<gene>
    <name evidence="1" type="ORF">M9458_022449</name>
</gene>